<feature type="compositionally biased region" description="Low complexity" evidence="1">
    <location>
        <begin position="287"/>
        <end position="308"/>
    </location>
</feature>
<accession>A0A2S4UGV3</accession>
<protein>
    <submittedName>
        <fullName evidence="2">Uncharacterized protein</fullName>
    </submittedName>
</protein>
<sequence>MRLFLDLVISGFKGLISVIEELTGNYYSSTRSTQTNLEKKDHMTKLESRLLPQLQNQLNAILEPLVALDSPGEPCLRLQSVLDIQPQLLVILKQIISAIRVLDPGSDREKIGHIDQDYNELNDDEDKGEDEDIEDVLLPVLKSFEPVLKLSRLYLSKLTLPSMDRKLVPYCTEMSSHELQILDQLGCGISIPLGIVTERLSEIVYEAEVNEHGQSVEARLEELQDVFNSATPVVLKHFVPIIADTELQSYLREWFDTWNLQVTLAINNFMVAFNRFKLLFDQLQSNPSQSGESQSDQSESDQSPSEPN</sequence>
<dbReference type="AlphaFoldDB" id="A0A2S4UGV3"/>
<keyword evidence="3" id="KW-1185">Reference proteome</keyword>
<dbReference type="VEuPathDB" id="FungiDB:PSTT_15588"/>
<comment type="caution">
    <text evidence="2">The sequence shown here is derived from an EMBL/GenBank/DDBJ whole genome shotgun (WGS) entry which is preliminary data.</text>
</comment>
<gene>
    <name evidence="2" type="ORF">PSTT_15588</name>
</gene>
<dbReference type="VEuPathDB" id="FungiDB:PSHT_09961"/>
<dbReference type="PANTHER" id="PTHR33069">
    <property type="entry name" value="CHROMOSOME 7, WHOLE GENOME SHOTGUN SEQUENCE-RELATED"/>
    <property type="match status" value="1"/>
</dbReference>
<feature type="region of interest" description="Disordered" evidence="1">
    <location>
        <begin position="285"/>
        <end position="308"/>
    </location>
</feature>
<dbReference type="VEuPathDB" id="FungiDB:PSHT_09960"/>
<evidence type="ECO:0000313" key="2">
    <source>
        <dbReference type="EMBL" id="POV96543.1"/>
    </source>
</evidence>
<evidence type="ECO:0000313" key="3">
    <source>
        <dbReference type="Proteomes" id="UP000239156"/>
    </source>
</evidence>
<proteinExistence type="predicted"/>
<reference evidence="2" key="1">
    <citation type="submission" date="2017-12" db="EMBL/GenBank/DDBJ databases">
        <title>Gene loss provides genomic basis for host adaptation in cereal stripe rust fungi.</title>
        <authorList>
            <person name="Xia C."/>
        </authorList>
    </citation>
    <scope>NUCLEOTIDE SEQUENCE [LARGE SCALE GENOMIC DNA]</scope>
    <source>
        <strain evidence="2">93-210</strain>
    </source>
</reference>
<organism evidence="2 3">
    <name type="scientific">Puccinia striiformis</name>
    <dbReference type="NCBI Taxonomy" id="27350"/>
    <lineage>
        <taxon>Eukaryota</taxon>
        <taxon>Fungi</taxon>
        <taxon>Dikarya</taxon>
        <taxon>Basidiomycota</taxon>
        <taxon>Pucciniomycotina</taxon>
        <taxon>Pucciniomycetes</taxon>
        <taxon>Pucciniales</taxon>
        <taxon>Pucciniaceae</taxon>
        <taxon>Puccinia</taxon>
    </lineage>
</organism>
<dbReference type="Proteomes" id="UP000239156">
    <property type="component" value="Unassembled WGS sequence"/>
</dbReference>
<dbReference type="PANTHER" id="PTHR33069:SF3">
    <property type="entry name" value="DYNEIN HEAVY CHAIN TAIL DOMAIN-CONTAINING PROTEIN"/>
    <property type="match status" value="1"/>
</dbReference>
<evidence type="ECO:0000256" key="1">
    <source>
        <dbReference type="SAM" id="MobiDB-lite"/>
    </source>
</evidence>
<dbReference type="EMBL" id="PKSL01000293">
    <property type="protein sequence ID" value="POV96543.1"/>
    <property type="molecule type" value="Genomic_DNA"/>
</dbReference>
<name>A0A2S4UGV3_9BASI</name>